<dbReference type="EMBL" id="JAOAOG010000140">
    <property type="protein sequence ID" value="KAJ6245959.1"/>
    <property type="molecule type" value="Genomic_DNA"/>
</dbReference>
<keyword evidence="2" id="KW-0647">Proteasome</keyword>
<organism evidence="2 3">
    <name type="scientific">Anaeramoeba flamelloides</name>
    <dbReference type="NCBI Taxonomy" id="1746091"/>
    <lineage>
        <taxon>Eukaryota</taxon>
        <taxon>Metamonada</taxon>
        <taxon>Anaeramoebidae</taxon>
        <taxon>Anaeramoeba</taxon>
    </lineage>
</organism>
<dbReference type="GO" id="GO:0000502">
    <property type="term" value="C:proteasome complex"/>
    <property type="evidence" value="ECO:0007669"/>
    <property type="project" value="UniProtKB-KW"/>
</dbReference>
<dbReference type="Proteomes" id="UP001150062">
    <property type="component" value="Unassembled WGS sequence"/>
</dbReference>
<dbReference type="InterPro" id="IPR024372">
    <property type="entry name" value="Ecm29_N"/>
</dbReference>
<evidence type="ECO:0000313" key="3">
    <source>
        <dbReference type="Proteomes" id="UP001150062"/>
    </source>
</evidence>
<evidence type="ECO:0000313" key="2">
    <source>
        <dbReference type="EMBL" id="KAJ6245959.1"/>
    </source>
</evidence>
<evidence type="ECO:0000259" key="1">
    <source>
        <dbReference type="Pfam" id="PF13001"/>
    </source>
</evidence>
<reference evidence="2" key="1">
    <citation type="submission" date="2022-08" db="EMBL/GenBank/DDBJ databases">
        <title>Novel sulfate-reducing endosymbionts in the free-living metamonad Anaeramoeba.</title>
        <authorList>
            <person name="Jerlstrom-Hultqvist J."/>
            <person name="Cepicka I."/>
            <person name="Gallot-Lavallee L."/>
            <person name="Salas-Leiva D."/>
            <person name="Curtis B.A."/>
            <person name="Zahonova K."/>
            <person name="Pipaliya S."/>
            <person name="Dacks J."/>
            <person name="Roger A.J."/>
        </authorList>
    </citation>
    <scope>NUCLEOTIDE SEQUENCE</scope>
    <source>
        <strain evidence="2">Schooner1</strain>
    </source>
</reference>
<proteinExistence type="predicted"/>
<dbReference type="Pfam" id="PF13001">
    <property type="entry name" value="ECM29_N"/>
    <property type="match status" value="1"/>
</dbReference>
<keyword evidence="3" id="KW-1185">Reference proteome</keyword>
<sequence length="88" mass="10275">MSNSEDRELRLLESVFFKFAGVSGDEEFEKFLNTYLPALLLKLNSPRIEVQKKLIEILNEINKRVQLRSNVKLPLSMILTVFKQSQTF</sequence>
<feature type="domain" description="Proteasome component Ecm29 N-terminal" evidence="1">
    <location>
        <begin position="12"/>
        <end position="85"/>
    </location>
</feature>
<gene>
    <name evidence="2" type="ORF">M0813_19719</name>
</gene>
<comment type="caution">
    <text evidence="2">The sequence shown here is derived from an EMBL/GenBank/DDBJ whole genome shotgun (WGS) entry which is preliminary data.</text>
</comment>
<name>A0ABQ8YMX9_9EUKA</name>
<accession>A0ABQ8YMX9</accession>
<protein>
    <submittedName>
        <fullName evidence="2">Proteasome adapter and scaffold protein ecm29</fullName>
    </submittedName>
</protein>